<dbReference type="Pfam" id="PF00550">
    <property type="entry name" value="PP-binding"/>
    <property type="match status" value="1"/>
</dbReference>
<comment type="cofactor">
    <cofactor evidence="1">
        <name>pantetheine 4'-phosphate</name>
        <dbReference type="ChEBI" id="CHEBI:47942"/>
    </cofactor>
</comment>
<organism evidence="5 6">
    <name type="scientific">Streptomyces natalensis ATCC 27448</name>
    <dbReference type="NCBI Taxonomy" id="1240678"/>
    <lineage>
        <taxon>Bacteria</taxon>
        <taxon>Bacillati</taxon>
        <taxon>Actinomycetota</taxon>
        <taxon>Actinomycetes</taxon>
        <taxon>Kitasatosporales</taxon>
        <taxon>Streptomycetaceae</taxon>
        <taxon>Streptomyces</taxon>
    </lineage>
</organism>
<dbReference type="SUPFAM" id="SSF47336">
    <property type="entry name" value="ACP-like"/>
    <property type="match status" value="1"/>
</dbReference>
<dbReference type="InterPro" id="IPR036736">
    <property type="entry name" value="ACP-like_sf"/>
</dbReference>
<proteinExistence type="predicted"/>
<name>A0A0D7CPN9_9ACTN</name>
<evidence type="ECO:0000256" key="3">
    <source>
        <dbReference type="ARBA" id="ARBA00022553"/>
    </source>
</evidence>
<dbReference type="GO" id="GO:0017000">
    <property type="term" value="P:antibiotic biosynthetic process"/>
    <property type="evidence" value="ECO:0007669"/>
    <property type="project" value="UniProtKB-ARBA"/>
</dbReference>
<dbReference type="GO" id="GO:0043041">
    <property type="term" value="P:amino acid activation for nonribosomal peptide biosynthetic process"/>
    <property type="evidence" value="ECO:0007669"/>
    <property type="project" value="TreeGrafter"/>
</dbReference>
<dbReference type="GO" id="GO:0003824">
    <property type="term" value="F:catalytic activity"/>
    <property type="evidence" value="ECO:0007669"/>
    <property type="project" value="InterPro"/>
</dbReference>
<dbReference type="PROSITE" id="PS50075">
    <property type="entry name" value="CARRIER"/>
    <property type="match status" value="1"/>
</dbReference>
<dbReference type="Gene3D" id="3.30.559.10">
    <property type="entry name" value="Chloramphenicol acetyltransferase-like domain"/>
    <property type="match status" value="1"/>
</dbReference>
<dbReference type="Pfam" id="PF13193">
    <property type="entry name" value="AMP-binding_C"/>
    <property type="match status" value="1"/>
</dbReference>
<dbReference type="GO" id="GO:0008610">
    <property type="term" value="P:lipid biosynthetic process"/>
    <property type="evidence" value="ECO:0007669"/>
    <property type="project" value="UniProtKB-ARBA"/>
</dbReference>
<dbReference type="AlphaFoldDB" id="A0A0D7CPN9"/>
<feature type="non-terminal residue" evidence="5">
    <location>
        <position position="501"/>
    </location>
</feature>
<feature type="domain" description="Carrier" evidence="4">
    <location>
        <begin position="78"/>
        <end position="153"/>
    </location>
</feature>
<dbReference type="Proteomes" id="UP000032458">
    <property type="component" value="Unassembled WGS sequence"/>
</dbReference>
<dbReference type="GO" id="GO:0044550">
    <property type="term" value="P:secondary metabolite biosynthetic process"/>
    <property type="evidence" value="ECO:0007669"/>
    <property type="project" value="TreeGrafter"/>
</dbReference>
<comment type="caution">
    <text evidence="5">The sequence shown here is derived from an EMBL/GenBank/DDBJ whole genome shotgun (WGS) entry which is preliminary data.</text>
</comment>
<dbReference type="SUPFAM" id="SSF56801">
    <property type="entry name" value="Acetyl-CoA synthetase-like"/>
    <property type="match status" value="1"/>
</dbReference>
<dbReference type="PANTHER" id="PTHR45527:SF1">
    <property type="entry name" value="FATTY ACID SYNTHASE"/>
    <property type="match status" value="1"/>
</dbReference>
<sequence length="501" mass="54904">IVREDRPGDQRLVAYVVPAQGGDTTLAGLREHAARALPDYMVPSAFLTLDALPLTPNGKLDHKALPAPEFTGTQGGRGPRTAQEEILCGVFAETLGAEHIGIDDNFFDLGGHSLLAMRLVSRIRSAFGGELTVRDLFEAPTVAGIAELLGAADDGRTALVPMPRPERVPLSFAQQRLWFLHRLEGPSATYNVPLLLRLTGTLDIHALRSAIHDLTERHETLRTVFPETDGTPYQHVLEGNAARPTIEVVTTDAARLDERIAAAARHTFRLTSELPLRAWVFSTEEKNEHTLLILAHHIASDGWSMGPLAHDLATAYAARCEGSAPQWAPLPVQYADYTLWQREILGDENDADSVIAGQIAYWRQQLAALPECLELPTDHPRPATASYHGDSVPFTWDTELHEDISRLAREHRTSVFMVVQAALATLLTRLGAGTDIPLGSPIAGRTDDALDDLVGFFINTLVLRTDTSGNPTFAELLGRVRETDLAAYTHQDVPFDRLPRL</sequence>
<evidence type="ECO:0000313" key="5">
    <source>
        <dbReference type="EMBL" id="KIZ17372.1"/>
    </source>
</evidence>
<dbReference type="RefSeq" id="WP_044365253.1">
    <property type="nucleotide sequence ID" value="NZ_JRKI01000020.1"/>
</dbReference>
<evidence type="ECO:0000256" key="2">
    <source>
        <dbReference type="ARBA" id="ARBA00022450"/>
    </source>
</evidence>
<dbReference type="Gene3D" id="3.30.300.30">
    <property type="match status" value="1"/>
</dbReference>
<dbReference type="FunFam" id="1.10.1200.10:FF:000005">
    <property type="entry name" value="Nonribosomal peptide synthetase 1"/>
    <property type="match status" value="1"/>
</dbReference>
<dbReference type="InterPro" id="IPR023213">
    <property type="entry name" value="CAT-like_dom_sf"/>
</dbReference>
<dbReference type="FunFam" id="3.30.559.10:FF:000012">
    <property type="entry name" value="Non-ribosomal peptide synthetase"/>
    <property type="match status" value="1"/>
</dbReference>
<dbReference type="InterPro" id="IPR009081">
    <property type="entry name" value="PP-bd_ACP"/>
</dbReference>
<evidence type="ECO:0000256" key="1">
    <source>
        <dbReference type="ARBA" id="ARBA00001957"/>
    </source>
</evidence>
<dbReference type="PROSITE" id="PS00012">
    <property type="entry name" value="PHOSPHOPANTETHEINE"/>
    <property type="match status" value="1"/>
</dbReference>
<dbReference type="GO" id="GO:0005829">
    <property type="term" value="C:cytosol"/>
    <property type="evidence" value="ECO:0007669"/>
    <property type="project" value="TreeGrafter"/>
</dbReference>
<dbReference type="PANTHER" id="PTHR45527">
    <property type="entry name" value="NONRIBOSOMAL PEPTIDE SYNTHETASE"/>
    <property type="match status" value="1"/>
</dbReference>
<dbReference type="Pfam" id="PF00668">
    <property type="entry name" value="Condensation"/>
    <property type="match status" value="1"/>
</dbReference>
<keyword evidence="2" id="KW-0596">Phosphopantetheine</keyword>
<dbReference type="InterPro" id="IPR045851">
    <property type="entry name" value="AMP-bd_C_sf"/>
</dbReference>
<dbReference type="SUPFAM" id="SSF52777">
    <property type="entry name" value="CoA-dependent acyltransferases"/>
    <property type="match status" value="2"/>
</dbReference>
<keyword evidence="3" id="KW-0597">Phosphoprotein</keyword>
<dbReference type="InterPro" id="IPR006162">
    <property type="entry name" value="Ppantetheine_attach_site"/>
</dbReference>
<dbReference type="EMBL" id="JRKI01000020">
    <property type="protein sequence ID" value="KIZ17372.1"/>
    <property type="molecule type" value="Genomic_DNA"/>
</dbReference>
<dbReference type="InterPro" id="IPR025110">
    <property type="entry name" value="AMP-bd_C"/>
</dbReference>
<evidence type="ECO:0000313" key="6">
    <source>
        <dbReference type="Proteomes" id="UP000032458"/>
    </source>
</evidence>
<dbReference type="SMART" id="SM00823">
    <property type="entry name" value="PKS_PP"/>
    <property type="match status" value="1"/>
</dbReference>
<dbReference type="Gene3D" id="3.30.559.30">
    <property type="entry name" value="Nonribosomal peptide synthetase, condensation domain"/>
    <property type="match status" value="1"/>
</dbReference>
<keyword evidence="6" id="KW-1185">Reference proteome</keyword>
<dbReference type="GO" id="GO:0031177">
    <property type="term" value="F:phosphopantetheine binding"/>
    <property type="evidence" value="ECO:0007669"/>
    <property type="project" value="InterPro"/>
</dbReference>
<dbReference type="InterPro" id="IPR020806">
    <property type="entry name" value="PKS_PP-bd"/>
</dbReference>
<evidence type="ECO:0000259" key="4">
    <source>
        <dbReference type="PROSITE" id="PS50075"/>
    </source>
</evidence>
<protein>
    <recommendedName>
        <fullName evidence="4">Carrier domain-containing protein</fullName>
    </recommendedName>
</protein>
<dbReference type="Gene3D" id="1.10.1200.10">
    <property type="entry name" value="ACP-like"/>
    <property type="match status" value="1"/>
</dbReference>
<dbReference type="InterPro" id="IPR001242">
    <property type="entry name" value="Condensation_dom"/>
</dbReference>
<accession>A0A0D7CPN9</accession>
<reference evidence="5 6" key="1">
    <citation type="submission" date="2014-09" db="EMBL/GenBank/DDBJ databases">
        <title>Draft genome sequence of Streptomyces natalensis ATCC 27448, producer of the antifungal pimaricin.</title>
        <authorList>
            <person name="Mendes M.V."/>
            <person name="Beites T."/>
            <person name="Pires S."/>
            <person name="Santos C.L."/>
            <person name="Moradas-Ferreira P."/>
        </authorList>
    </citation>
    <scope>NUCLEOTIDE SEQUENCE [LARGE SCALE GENOMIC DNA]</scope>
    <source>
        <strain evidence="5 6">ATCC 27448</strain>
    </source>
</reference>
<feature type="non-terminal residue" evidence="5">
    <location>
        <position position="1"/>
    </location>
</feature>
<gene>
    <name evidence="5" type="ORF">SNA_14305</name>
</gene>
<dbReference type="CDD" id="cd19540">
    <property type="entry name" value="LCL_NRPS-like"/>
    <property type="match status" value="1"/>
</dbReference>